<organism evidence="3">
    <name type="scientific">hydrothermal vent metagenome</name>
    <dbReference type="NCBI Taxonomy" id="652676"/>
    <lineage>
        <taxon>unclassified sequences</taxon>
        <taxon>metagenomes</taxon>
        <taxon>ecological metagenomes</taxon>
    </lineage>
</organism>
<dbReference type="PANTHER" id="PTHR44591">
    <property type="entry name" value="STRESS RESPONSE REGULATOR PROTEIN 1"/>
    <property type="match status" value="1"/>
</dbReference>
<dbReference type="InterPro" id="IPR011006">
    <property type="entry name" value="CheY-like_superfamily"/>
</dbReference>
<evidence type="ECO:0000313" key="3">
    <source>
        <dbReference type="EMBL" id="VAW57062.1"/>
    </source>
</evidence>
<dbReference type="PANTHER" id="PTHR44591:SF3">
    <property type="entry name" value="RESPONSE REGULATORY DOMAIN-CONTAINING PROTEIN"/>
    <property type="match status" value="1"/>
</dbReference>
<dbReference type="Gene3D" id="3.40.50.2300">
    <property type="match status" value="2"/>
</dbReference>
<keyword evidence="3" id="KW-0675">Receptor</keyword>
<dbReference type="SMART" id="SM00448">
    <property type="entry name" value="REC"/>
    <property type="match status" value="2"/>
</dbReference>
<keyword evidence="3" id="KW-0966">Cell projection</keyword>
<keyword evidence="1" id="KW-0597">Phosphoprotein</keyword>
<accession>A0A3B0X0K5</accession>
<dbReference type="EMBL" id="UOFF01000327">
    <property type="protein sequence ID" value="VAW57062.1"/>
    <property type="molecule type" value="Genomic_DNA"/>
</dbReference>
<dbReference type="Pfam" id="PF00072">
    <property type="entry name" value="Response_reg"/>
    <property type="match status" value="2"/>
</dbReference>
<dbReference type="InterPro" id="IPR050595">
    <property type="entry name" value="Bact_response_regulator"/>
</dbReference>
<dbReference type="GO" id="GO:0000160">
    <property type="term" value="P:phosphorelay signal transduction system"/>
    <property type="evidence" value="ECO:0007669"/>
    <property type="project" value="InterPro"/>
</dbReference>
<dbReference type="SUPFAM" id="SSF52172">
    <property type="entry name" value="CheY-like"/>
    <property type="match status" value="2"/>
</dbReference>
<reference evidence="3" key="1">
    <citation type="submission" date="2018-06" db="EMBL/GenBank/DDBJ databases">
        <authorList>
            <person name="Zhirakovskaya E."/>
        </authorList>
    </citation>
    <scope>NUCLEOTIDE SEQUENCE</scope>
</reference>
<keyword evidence="3" id="KW-0282">Flagellum</keyword>
<evidence type="ECO:0000256" key="1">
    <source>
        <dbReference type="ARBA" id="ARBA00022553"/>
    </source>
</evidence>
<keyword evidence="3" id="KW-0969">Cilium</keyword>
<sequence>MNKKSLSELYILMVEPSKSQAKHIHRELKAAGITHFEFAFDGESALHAMSQFKPDLVVSAMYLPDMVATDLICKMQNDKYLDDVSFMLISSETGFDYLDPIKQAGVIAILPKPFKFEQLKRGLYNTMNMMNPEELDLGDIVVEDLKVLVVDDSMLARKHIMRVLNGLGIEEVIQAEDGVEAVAILKDQFFDFMVTDFNMPNMDGRALLEFVRNQSNQRSMPVLMVTSEGNMGQLAAVEQAGVSGIFDKPFDSDTVRVLIQKILTDV</sequence>
<gene>
    <name evidence="3" type="ORF">MNBD_GAMMA07-2280</name>
</gene>
<evidence type="ECO:0000259" key="2">
    <source>
        <dbReference type="PROSITE" id="PS50110"/>
    </source>
</evidence>
<proteinExistence type="predicted"/>
<dbReference type="PROSITE" id="PS50110">
    <property type="entry name" value="RESPONSE_REGULATORY"/>
    <property type="match status" value="2"/>
</dbReference>
<dbReference type="AlphaFoldDB" id="A0A3B0X0K5"/>
<feature type="domain" description="Response regulatory" evidence="2">
    <location>
        <begin position="146"/>
        <end position="263"/>
    </location>
</feature>
<feature type="domain" description="Response regulatory" evidence="2">
    <location>
        <begin position="10"/>
        <end position="127"/>
    </location>
</feature>
<dbReference type="InterPro" id="IPR001789">
    <property type="entry name" value="Sig_transdc_resp-reg_receiver"/>
</dbReference>
<protein>
    <submittedName>
        <fullName evidence="3">Chemotaxis regulator - transmits chemoreceptor signals to flagellar motor components CheY</fullName>
    </submittedName>
</protein>
<name>A0A3B0X0K5_9ZZZZ</name>